<dbReference type="GO" id="GO:0005737">
    <property type="term" value="C:cytoplasm"/>
    <property type="evidence" value="ECO:0007669"/>
    <property type="project" value="UniProtKB-SubCell"/>
</dbReference>
<comment type="similarity">
    <text evidence="10">Belongs to the MurCDEF family. MurF subfamily.</text>
</comment>
<dbReference type="InterPro" id="IPR005863">
    <property type="entry name" value="UDP-N-AcMur_synth"/>
</dbReference>
<evidence type="ECO:0000259" key="13">
    <source>
        <dbReference type="Pfam" id="PF02875"/>
    </source>
</evidence>
<evidence type="ECO:0000259" key="12">
    <source>
        <dbReference type="Pfam" id="PF01225"/>
    </source>
</evidence>
<keyword evidence="6 10" id="KW-0133">Cell shape</keyword>
<keyword evidence="1 10" id="KW-0963">Cytoplasm</keyword>
<evidence type="ECO:0000256" key="10">
    <source>
        <dbReference type="HAMAP-Rule" id="MF_02019"/>
    </source>
</evidence>
<reference evidence="15 16" key="1">
    <citation type="submission" date="2020-02" db="EMBL/GenBank/DDBJ databases">
        <authorList>
            <person name="Yang Z."/>
        </authorList>
    </citation>
    <scope>NUCLEOTIDE SEQUENCE [LARGE SCALE GENOMIC DNA]</scope>
    <source>
        <strain evidence="15 16">HX-7-9</strain>
    </source>
</reference>
<keyword evidence="5 10" id="KW-0067">ATP-binding</keyword>
<keyword evidence="3 10" id="KW-0132">Cell division</keyword>
<dbReference type="Pfam" id="PF01225">
    <property type="entry name" value="Mur_ligase"/>
    <property type="match status" value="1"/>
</dbReference>
<keyword evidence="2 10" id="KW-0436">Ligase</keyword>
<dbReference type="AlphaFoldDB" id="A0A6B2KMS3"/>
<comment type="catalytic activity">
    <reaction evidence="10 11">
        <text>D-alanyl-D-alanine + UDP-N-acetyl-alpha-D-muramoyl-L-alanyl-gamma-D-glutamyl-meso-2,6-diaminopimelate + ATP = UDP-N-acetyl-alpha-D-muramoyl-L-alanyl-gamma-D-glutamyl-meso-2,6-diaminopimeloyl-D-alanyl-D-alanine + ADP + phosphate + H(+)</text>
        <dbReference type="Rhea" id="RHEA:28374"/>
        <dbReference type="ChEBI" id="CHEBI:15378"/>
        <dbReference type="ChEBI" id="CHEBI:30616"/>
        <dbReference type="ChEBI" id="CHEBI:43474"/>
        <dbReference type="ChEBI" id="CHEBI:57822"/>
        <dbReference type="ChEBI" id="CHEBI:61386"/>
        <dbReference type="ChEBI" id="CHEBI:83905"/>
        <dbReference type="ChEBI" id="CHEBI:456216"/>
        <dbReference type="EC" id="6.3.2.10"/>
    </reaction>
</comment>
<dbReference type="GO" id="GO:0005524">
    <property type="term" value="F:ATP binding"/>
    <property type="evidence" value="ECO:0007669"/>
    <property type="project" value="UniProtKB-UniRule"/>
</dbReference>
<comment type="subcellular location">
    <subcellularLocation>
        <location evidence="10 11">Cytoplasm</location>
    </subcellularLocation>
</comment>
<evidence type="ECO:0000259" key="14">
    <source>
        <dbReference type="Pfam" id="PF08245"/>
    </source>
</evidence>
<proteinExistence type="inferred from homology"/>
<dbReference type="GO" id="GO:0071555">
    <property type="term" value="P:cell wall organization"/>
    <property type="evidence" value="ECO:0007669"/>
    <property type="project" value="UniProtKB-KW"/>
</dbReference>
<name>A0A6B2KMS3_9NEIS</name>
<dbReference type="SUPFAM" id="SSF63418">
    <property type="entry name" value="MurE/MurF N-terminal domain"/>
    <property type="match status" value="1"/>
</dbReference>
<accession>A0A6B2KMS3</accession>
<gene>
    <name evidence="10" type="primary">murF</name>
    <name evidence="15" type="ORF">GZH52_00610</name>
</gene>
<dbReference type="InterPro" id="IPR036565">
    <property type="entry name" value="Mur-like_cat_sf"/>
</dbReference>
<evidence type="ECO:0000256" key="2">
    <source>
        <dbReference type="ARBA" id="ARBA00022598"/>
    </source>
</evidence>
<dbReference type="GO" id="GO:0047480">
    <property type="term" value="F:UDP-N-acetylmuramoyl-tripeptide-D-alanyl-D-alanine ligase activity"/>
    <property type="evidence" value="ECO:0007669"/>
    <property type="project" value="UniProtKB-UniRule"/>
</dbReference>
<dbReference type="Gene3D" id="3.40.1190.10">
    <property type="entry name" value="Mur-like, catalytic domain"/>
    <property type="match status" value="1"/>
</dbReference>
<feature type="domain" description="Mur ligase C-terminal" evidence="13">
    <location>
        <begin position="315"/>
        <end position="434"/>
    </location>
</feature>
<evidence type="ECO:0000256" key="5">
    <source>
        <dbReference type="ARBA" id="ARBA00022840"/>
    </source>
</evidence>
<comment type="pathway">
    <text evidence="10 11">Cell wall biogenesis; peptidoglycan biosynthesis.</text>
</comment>
<dbReference type="Gene3D" id="3.40.1390.10">
    <property type="entry name" value="MurE/MurF, N-terminal domain"/>
    <property type="match status" value="1"/>
</dbReference>
<evidence type="ECO:0000256" key="6">
    <source>
        <dbReference type="ARBA" id="ARBA00022960"/>
    </source>
</evidence>
<keyword evidence="8 10" id="KW-0131">Cell cycle</keyword>
<keyword evidence="4 10" id="KW-0547">Nucleotide-binding</keyword>
<keyword evidence="7 10" id="KW-0573">Peptidoglycan synthesis</keyword>
<dbReference type="GO" id="GO:0008360">
    <property type="term" value="P:regulation of cell shape"/>
    <property type="evidence" value="ECO:0007669"/>
    <property type="project" value="UniProtKB-KW"/>
</dbReference>
<dbReference type="Pfam" id="PF08245">
    <property type="entry name" value="Mur_ligase_M"/>
    <property type="match status" value="1"/>
</dbReference>
<dbReference type="Proteomes" id="UP000482578">
    <property type="component" value="Unassembled WGS sequence"/>
</dbReference>
<dbReference type="Pfam" id="PF02875">
    <property type="entry name" value="Mur_ligase_C"/>
    <property type="match status" value="1"/>
</dbReference>
<dbReference type="InterPro" id="IPR035911">
    <property type="entry name" value="MurE/MurF_N"/>
</dbReference>
<organism evidence="15 16">
    <name type="scientific">Crenobacter caeni</name>
    <dbReference type="NCBI Taxonomy" id="2705474"/>
    <lineage>
        <taxon>Bacteria</taxon>
        <taxon>Pseudomonadati</taxon>
        <taxon>Pseudomonadota</taxon>
        <taxon>Betaproteobacteria</taxon>
        <taxon>Neisseriales</taxon>
        <taxon>Neisseriaceae</taxon>
        <taxon>Crenobacter</taxon>
    </lineage>
</organism>
<evidence type="ECO:0000256" key="11">
    <source>
        <dbReference type="RuleBase" id="RU004136"/>
    </source>
</evidence>
<dbReference type="RefSeq" id="WP_163314616.1">
    <property type="nucleotide sequence ID" value="NZ_JAAGAA010000001.1"/>
</dbReference>
<comment type="caution">
    <text evidence="15">The sequence shown here is derived from an EMBL/GenBank/DDBJ whole genome shotgun (WGS) entry which is preliminary data.</text>
</comment>
<keyword evidence="16" id="KW-1185">Reference proteome</keyword>
<evidence type="ECO:0000313" key="15">
    <source>
        <dbReference type="EMBL" id="NDV11309.1"/>
    </source>
</evidence>
<dbReference type="HAMAP" id="MF_02019">
    <property type="entry name" value="MurF"/>
    <property type="match status" value="1"/>
</dbReference>
<feature type="domain" description="Mur ligase N-terminal catalytic" evidence="12">
    <location>
        <begin position="25"/>
        <end position="90"/>
    </location>
</feature>
<sequence>MLTRKDAALLAGGSLVGEDGQILRVVTDSRSAGEGDLFVALKGERFDAHDFVADVVARGACALVRDDFALEGAALIRVDDTRLALGRLAAGWAARMPARRVGITGSNGKTTVKEMVAAVLRHVAGSDAVLATAGNFNNDIGLPLTLLSIRPEHRYAVLEMGMNHAGELTYLASLARPETALVNNAMRAHIGHFGSVEAIAHAKAEIFSGLSDTGTAIVNADDAHAALFAAAAGSRPRLSFGLGEGAGVTARSVVLAADASRFVLVTPQGEAEVQLTAAGEHNVRNALAAAALCVALGVSPAEIAAGLATFGGVKGRLQLTQAACGARLIDDTYNANTDSMKAAVRVLAAYPAPRFFVMGDIGELGEGAPALHAEVGAAARAAGIEHFYTLGELARHAAAAFGEGAASFDDVDALCTELKKALTKDATVLVKGSRFMRMERVVAALAGA</sequence>
<dbReference type="InterPro" id="IPR051046">
    <property type="entry name" value="MurCDEF_CellWall_CoF430Synth"/>
</dbReference>
<dbReference type="GO" id="GO:0051301">
    <property type="term" value="P:cell division"/>
    <property type="evidence" value="ECO:0007669"/>
    <property type="project" value="UniProtKB-KW"/>
</dbReference>
<evidence type="ECO:0000256" key="9">
    <source>
        <dbReference type="ARBA" id="ARBA00023316"/>
    </source>
</evidence>
<feature type="binding site" evidence="10">
    <location>
        <begin position="105"/>
        <end position="111"/>
    </location>
    <ligand>
        <name>ATP</name>
        <dbReference type="ChEBI" id="CHEBI:30616"/>
    </ligand>
</feature>
<dbReference type="InterPro" id="IPR000713">
    <property type="entry name" value="Mur_ligase_N"/>
</dbReference>
<dbReference type="InterPro" id="IPR004101">
    <property type="entry name" value="Mur_ligase_C"/>
</dbReference>
<dbReference type="InterPro" id="IPR013221">
    <property type="entry name" value="Mur_ligase_cen"/>
</dbReference>
<dbReference type="Gene3D" id="3.90.190.20">
    <property type="entry name" value="Mur ligase, C-terminal domain"/>
    <property type="match status" value="1"/>
</dbReference>
<dbReference type="UniPathway" id="UPA00219"/>
<evidence type="ECO:0000256" key="1">
    <source>
        <dbReference type="ARBA" id="ARBA00022490"/>
    </source>
</evidence>
<evidence type="ECO:0000256" key="7">
    <source>
        <dbReference type="ARBA" id="ARBA00022984"/>
    </source>
</evidence>
<comment type="function">
    <text evidence="10 11">Involved in cell wall formation. Catalyzes the final step in the synthesis of UDP-N-acetylmuramoyl-pentapeptide, the precursor of murein.</text>
</comment>
<dbReference type="GO" id="GO:0009252">
    <property type="term" value="P:peptidoglycan biosynthetic process"/>
    <property type="evidence" value="ECO:0007669"/>
    <property type="project" value="UniProtKB-UniRule"/>
</dbReference>
<feature type="domain" description="Mur ligase central" evidence="14">
    <location>
        <begin position="103"/>
        <end position="292"/>
    </location>
</feature>
<dbReference type="EMBL" id="JAAGAA010000001">
    <property type="protein sequence ID" value="NDV11309.1"/>
    <property type="molecule type" value="Genomic_DNA"/>
</dbReference>
<dbReference type="PANTHER" id="PTHR43024">
    <property type="entry name" value="UDP-N-ACETYLMURAMOYL-TRIPEPTIDE--D-ALANYL-D-ALANINE LIGASE"/>
    <property type="match status" value="1"/>
</dbReference>
<evidence type="ECO:0000256" key="4">
    <source>
        <dbReference type="ARBA" id="ARBA00022741"/>
    </source>
</evidence>
<evidence type="ECO:0000256" key="8">
    <source>
        <dbReference type="ARBA" id="ARBA00023306"/>
    </source>
</evidence>
<evidence type="ECO:0000256" key="3">
    <source>
        <dbReference type="ARBA" id="ARBA00022618"/>
    </source>
</evidence>
<dbReference type="EC" id="6.3.2.10" evidence="10 11"/>
<dbReference type="PANTHER" id="PTHR43024:SF1">
    <property type="entry name" value="UDP-N-ACETYLMURAMOYL-TRIPEPTIDE--D-ALANYL-D-ALANINE LIGASE"/>
    <property type="match status" value="1"/>
</dbReference>
<dbReference type="NCBIfam" id="TIGR01143">
    <property type="entry name" value="murF"/>
    <property type="match status" value="1"/>
</dbReference>
<protein>
    <recommendedName>
        <fullName evidence="10 11">UDP-N-acetylmuramoyl-tripeptide--D-alanyl-D-alanine ligase</fullName>
        <ecNumber evidence="10 11">6.3.2.10</ecNumber>
    </recommendedName>
    <alternativeName>
        <fullName evidence="10">D-alanyl-D-alanine-adding enzyme</fullName>
    </alternativeName>
</protein>
<dbReference type="SUPFAM" id="SSF53244">
    <property type="entry name" value="MurD-like peptide ligases, peptide-binding domain"/>
    <property type="match status" value="1"/>
</dbReference>
<keyword evidence="9 10" id="KW-0961">Cell wall biogenesis/degradation</keyword>
<dbReference type="SUPFAM" id="SSF53623">
    <property type="entry name" value="MurD-like peptide ligases, catalytic domain"/>
    <property type="match status" value="1"/>
</dbReference>
<evidence type="ECO:0000313" key="16">
    <source>
        <dbReference type="Proteomes" id="UP000482578"/>
    </source>
</evidence>
<dbReference type="InterPro" id="IPR036615">
    <property type="entry name" value="Mur_ligase_C_dom_sf"/>
</dbReference>